<accession>A0ABN1DXH6</accession>
<name>A0ABN1DXH6_9ACTN</name>
<keyword evidence="3" id="KW-1185">Reference proteome</keyword>
<dbReference type="RefSeq" id="WP_346160819.1">
    <property type="nucleotide sequence ID" value="NZ_BAAABZ010000071.1"/>
</dbReference>
<evidence type="ECO:0000256" key="1">
    <source>
        <dbReference type="SAM" id="MobiDB-lite"/>
    </source>
</evidence>
<comment type="caution">
    <text evidence="2">The sequence shown here is derived from an EMBL/GenBank/DDBJ whole genome shotgun (WGS) entry which is preliminary data.</text>
</comment>
<proteinExistence type="predicted"/>
<dbReference type="Proteomes" id="UP001501576">
    <property type="component" value="Unassembled WGS sequence"/>
</dbReference>
<dbReference type="EMBL" id="BAAABZ010000071">
    <property type="protein sequence ID" value="GAA0554323.1"/>
    <property type="molecule type" value="Genomic_DNA"/>
</dbReference>
<evidence type="ECO:0000313" key="3">
    <source>
        <dbReference type="Proteomes" id="UP001501576"/>
    </source>
</evidence>
<evidence type="ECO:0000313" key="2">
    <source>
        <dbReference type="EMBL" id="GAA0554323.1"/>
    </source>
</evidence>
<sequence>MIDERAPLTKEEFIRIHDIGDPATLALLVADHQSAQAGGDTDDPAADPDYVPNPPYDLPAGVSSWSEWCR</sequence>
<gene>
    <name evidence="2" type="ORF">GCM10010390_65500</name>
</gene>
<protein>
    <submittedName>
        <fullName evidence="2">Uncharacterized protein</fullName>
    </submittedName>
</protein>
<feature type="region of interest" description="Disordered" evidence="1">
    <location>
        <begin position="31"/>
        <end position="70"/>
    </location>
</feature>
<reference evidence="2 3" key="1">
    <citation type="journal article" date="2019" name="Int. J. Syst. Evol. Microbiol.">
        <title>The Global Catalogue of Microorganisms (GCM) 10K type strain sequencing project: providing services to taxonomists for standard genome sequencing and annotation.</title>
        <authorList>
            <consortium name="The Broad Institute Genomics Platform"/>
            <consortium name="The Broad Institute Genome Sequencing Center for Infectious Disease"/>
            <person name="Wu L."/>
            <person name="Ma J."/>
        </authorList>
    </citation>
    <scope>NUCLEOTIDE SEQUENCE [LARGE SCALE GENOMIC DNA]</scope>
    <source>
        <strain evidence="2 3">JCM 5052</strain>
    </source>
</reference>
<organism evidence="2 3">
    <name type="scientific">Streptomyces mordarskii</name>
    <dbReference type="NCBI Taxonomy" id="1226758"/>
    <lineage>
        <taxon>Bacteria</taxon>
        <taxon>Bacillati</taxon>
        <taxon>Actinomycetota</taxon>
        <taxon>Actinomycetes</taxon>
        <taxon>Kitasatosporales</taxon>
        <taxon>Streptomycetaceae</taxon>
        <taxon>Streptomyces</taxon>
    </lineage>
</organism>